<name>A0AAD6VDK2_9AGAR</name>
<dbReference type="Proteomes" id="UP001219525">
    <property type="component" value="Unassembled WGS sequence"/>
</dbReference>
<evidence type="ECO:0000313" key="2">
    <source>
        <dbReference type="Proteomes" id="UP001219525"/>
    </source>
</evidence>
<evidence type="ECO:0000313" key="1">
    <source>
        <dbReference type="EMBL" id="KAJ7206754.1"/>
    </source>
</evidence>
<reference evidence="1" key="1">
    <citation type="submission" date="2023-03" db="EMBL/GenBank/DDBJ databases">
        <title>Massive genome expansion in bonnet fungi (Mycena s.s.) driven by repeated elements and novel gene families across ecological guilds.</title>
        <authorList>
            <consortium name="Lawrence Berkeley National Laboratory"/>
            <person name="Harder C.B."/>
            <person name="Miyauchi S."/>
            <person name="Viragh M."/>
            <person name="Kuo A."/>
            <person name="Thoen E."/>
            <person name="Andreopoulos B."/>
            <person name="Lu D."/>
            <person name="Skrede I."/>
            <person name="Drula E."/>
            <person name="Henrissat B."/>
            <person name="Morin E."/>
            <person name="Kohler A."/>
            <person name="Barry K."/>
            <person name="LaButti K."/>
            <person name="Morin E."/>
            <person name="Salamov A."/>
            <person name="Lipzen A."/>
            <person name="Mereny Z."/>
            <person name="Hegedus B."/>
            <person name="Baldrian P."/>
            <person name="Stursova M."/>
            <person name="Weitz H."/>
            <person name="Taylor A."/>
            <person name="Grigoriev I.V."/>
            <person name="Nagy L.G."/>
            <person name="Martin F."/>
            <person name="Kauserud H."/>
        </authorList>
    </citation>
    <scope>NUCLEOTIDE SEQUENCE</scope>
    <source>
        <strain evidence="1">9144</strain>
    </source>
</reference>
<keyword evidence="2" id="KW-1185">Reference proteome</keyword>
<sequence>MLSQPIVDRLAHSAVIAQQLRTLCETTPDMSLYQPVATSAVETTELLIIARNISPDISGLGVFESTLDSIRQHIEGAPARSRKKLGRFSMHPSSTQSSRLATELRRQMKALLQTSKPFSSSRSEIALEVATLTTRASLAVCDAPVINFLKPVVGIATIICDTAKTVKSNREAALDLAKHASDITKCVVDHVSKTAPPTNNNHALETLKSALQDASGYLIFLKKRRHRMKSWILANQAKDRFMQLNLALDKALALFSTDTAVSTNDTVRSNTRQLTTLVDSVRRQDHEMDRKLTTIHENLNRLSEKAPNSYCTIPFNSTVMRHLERAPPDENSIELRQPESWLEKLYSRLYSCRLSSTISQAPVKHQWLGSILCTLQMAV</sequence>
<protein>
    <submittedName>
        <fullName evidence="1">Uncharacterized protein</fullName>
    </submittedName>
</protein>
<dbReference type="GO" id="GO:0007166">
    <property type="term" value="P:cell surface receptor signaling pathway"/>
    <property type="evidence" value="ECO:0007669"/>
    <property type="project" value="InterPro"/>
</dbReference>
<organism evidence="1 2">
    <name type="scientific">Mycena pura</name>
    <dbReference type="NCBI Taxonomy" id="153505"/>
    <lineage>
        <taxon>Eukaryota</taxon>
        <taxon>Fungi</taxon>
        <taxon>Dikarya</taxon>
        <taxon>Basidiomycota</taxon>
        <taxon>Agaricomycotina</taxon>
        <taxon>Agaricomycetes</taxon>
        <taxon>Agaricomycetidae</taxon>
        <taxon>Agaricales</taxon>
        <taxon>Marasmiineae</taxon>
        <taxon>Mycenaceae</taxon>
        <taxon>Mycena</taxon>
    </lineage>
</organism>
<comment type="caution">
    <text evidence="1">The sequence shown here is derived from an EMBL/GenBank/DDBJ whole genome shotgun (WGS) entry which is preliminary data.</text>
</comment>
<dbReference type="CDD" id="cd21037">
    <property type="entry name" value="MLKL_NTD"/>
    <property type="match status" value="1"/>
</dbReference>
<dbReference type="EMBL" id="JARJCW010000038">
    <property type="protein sequence ID" value="KAJ7206754.1"/>
    <property type="molecule type" value="Genomic_DNA"/>
</dbReference>
<proteinExistence type="predicted"/>
<dbReference type="Gene3D" id="1.20.930.20">
    <property type="entry name" value="Adaptor protein Cbl, N-terminal domain"/>
    <property type="match status" value="1"/>
</dbReference>
<gene>
    <name evidence="1" type="ORF">GGX14DRAFT_396688</name>
</gene>
<dbReference type="InterPro" id="IPR036537">
    <property type="entry name" value="Adaptor_Cbl_N_dom_sf"/>
</dbReference>
<dbReference type="AlphaFoldDB" id="A0AAD6VDK2"/>
<accession>A0AAD6VDK2</accession>
<dbReference type="InterPro" id="IPR059179">
    <property type="entry name" value="MLKL-like_MCAfunc"/>
</dbReference>